<keyword evidence="2 6" id="KW-0808">Transferase</keyword>
<accession>A0A4R5DUC3</accession>
<keyword evidence="1" id="KW-0328">Glycosyltransferase</keyword>
<dbReference type="Gene3D" id="3.40.50.2000">
    <property type="entry name" value="Glycogen Phosphorylase B"/>
    <property type="match status" value="2"/>
</dbReference>
<dbReference type="EMBL" id="SMKZ01000001">
    <property type="protein sequence ID" value="TDE15920.1"/>
    <property type="molecule type" value="Genomic_DNA"/>
</dbReference>
<reference evidence="6 7" key="1">
    <citation type="submission" date="2019-03" db="EMBL/GenBank/DDBJ databases">
        <title>Draft genome sequences of novel Actinobacteria.</title>
        <authorList>
            <person name="Sahin N."/>
            <person name="Ay H."/>
            <person name="Saygin H."/>
        </authorList>
    </citation>
    <scope>NUCLEOTIDE SEQUENCE [LARGE SCALE GENOMIC DNA]</scope>
    <source>
        <strain evidence="6 7">5K138</strain>
    </source>
</reference>
<protein>
    <submittedName>
        <fullName evidence="6">Glycosyltransferase</fullName>
    </submittedName>
</protein>
<dbReference type="InterPro" id="IPR050194">
    <property type="entry name" value="Glycosyltransferase_grp1"/>
</dbReference>
<feature type="region of interest" description="Disordered" evidence="3">
    <location>
        <begin position="1"/>
        <end position="64"/>
    </location>
</feature>
<dbReference type="InterPro" id="IPR001296">
    <property type="entry name" value="Glyco_trans_1"/>
</dbReference>
<dbReference type="PANTHER" id="PTHR45947:SF3">
    <property type="entry name" value="SULFOQUINOVOSYL TRANSFERASE SQD2"/>
    <property type="match status" value="1"/>
</dbReference>
<dbReference type="Pfam" id="PF00534">
    <property type="entry name" value="Glycos_transf_1"/>
    <property type="match status" value="1"/>
</dbReference>
<evidence type="ECO:0000313" key="7">
    <source>
        <dbReference type="Proteomes" id="UP000294739"/>
    </source>
</evidence>
<proteinExistence type="predicted"/>
<sequence length="660" mass="72215">MDQLLGDTPSAQCGDDRSRLREVRSSSGDMDDKIAWQSSLPGEFTHSAGPLGTRPHRVSSTTMASDRNMREAPIHAAAKQQIADGSLTQLRELSKRNAQLTAALERSRPLSVRIARGVKRARRNGWRLHRYPRDYWRGLRATGTTKVAQADLTRLQALTDESRYDEAIALAAALLPLKSADIEFLDAARLAFAKAGALSLQLRAAEALERAEPTASRRAQARNVAGRIRETEPGWLPSVSAAGSDAAPVGGRVLHVLKAAMPHRQSGYTMRSRYIIDSQRAAGMDPVAVTALGFAHQAGAAELPATEVIEGTTYHHLPAESAAQLKGPADLYLDAFADAVGTLAAGLSPEVVHVHSGHRGYEPALVGLAVARALGVPLVYEVRGFFESLWSRERAWNEQGELYARRLATEARCMREADAVVTLSESMREEIISRGVDADTVFVAPNGVDVARFEPGPRPADLVRELDLEDAFVFGYVSNLDHQREGHEHLIRAVSHLRTSGVRAVALIVGDGTRRAELEELAAREKVADSVRFTGRVPHDRVLDYYRLLDVFVVPRVSERAARLVTPLKPYEAMAAGIPVVVSELPPLLEIAGDGERGRSFPPGDARALADLLHELHSSPDMRRELAKRARDWVVAERQWSTNAARYAAIYDAVRATPRR</sequence>
<evidence type="ECO:0000313" key="6">
    <source>
        <dbReference type="EMBL" id="TDE15920.1"/>
    </source>
</evidence>
<dbReference type="Pfam" id="PF13579">
    <property type="entry name" value="Glyco_trans_4_4"/>
    <property type="match status" value="1"/>
</dbReference>
<dbReference type="OrthoDB" id="509705at2"/>
<evidence type="ECO:0000256" key="3">
    <source>
        <dbReference type="SAM" id="MobiDB-lite"/>
    </source>
</evidence>
<feature type="domain" description="Glycosyltransferase subfamily 4-like N-terminal" evidence="5">
    <location>
        <begin position="267"/>
        <end position="447"/>
    </location>
</feature>
<feature type="domain" description="Glycosyl transferase family 1" evidence="4">
    <location>
        <begin position="469"/>
        <end position="633"/>
    </location>
</feature>
<gene>
    <name evidence="6" type="ORF">E1269_01100</name>
</gene>
<organism evidence="6 7">
    <name type="scientific">Jiangella asiatica</name>
    <dbReference type="NCBI Taxonomy" id="2530372"/>
    <lineage>
        <taxon>Bacteria</taxon>
        <taxon>Bacillati</taxon>
        <taxon>Actinomycetota</taxon>
        <taxon>Actinomycetes</taxon>
        <taxon>Jiangellales</taxon>
        <taxon>Jiangellaceae</taxon>
        <taxon>Jiangella</taxon>
    </lineage>
</organism>
<feature type="compositionally biased region" description="Basic and acidic residues" evidence="3">
    <location>
        <begin position="14"/>
        <end position="34"/>
    </location>
</feature>
<dbReference type="CDD" id="cd03794">
    <property type="entry name" value="GT4_WbuB-like"/>
    <property type="match status" value="1"/>
</dbReference>
<evidence type="ECO:0000259" key="5">
    <source>
        <dbReference type="Pfam" id="PF13579"/>
    </source>
</evidence>
<dbReference type="InterPro" id="IPR028098">
    <property type="entry name" value="Glyco_trans_4-like_N"/>
</dbReference>
<dbReference type="Proteomes" id="UP000294739">
    <property type="component" value="Unassembled WGS sequence"/>
</dbReference>
<evidence type="ECO:0000256" key="1">
    <source>
        <dbReference type="ARBA" id="ARBA00022676"/>
    </source>
</evidence>
<evidence type="ECO:0000259" key="4">
    <source>
        <dbReference type="Pfam" id="PF00534"/>
    </source>
</evidence>
<dbReference type="SUPFAM" id="SSF53756">
    <property type="entry name" value="UDP-Glycosyltransferase/glycogen phosphorylase"/>
    <property type="match status" value="1"/>
</dbReference>
<dbReference type="InParanoid" id="A0A4R5DUC3"/>
<keyword evidence="7" id="KW-1185">Reference proteome</keyword>
<name>A0A4R5DUC3_9ACTN</name>
<dbReference type="GO" id="GO:0016757">
    <property type="term" value="F:glycosyltransferase activity"/>
    <property type="evidence" value="ECO:0007669"/>
    <property type="project" value="UniProtKB-KW"/>
</dbReference>
<evidence type="ECO:0000256" key="2">
    <source>
        <dbReference type="ARBA" id="ARBA00022679"/>
    </source>
</evidence>
<dbReference type="PANTHER" id="PTHR45947">
    <property type="entry name" value="SULFOQUINOVOSYL TRANSFERASE SQD2"/>
    <property type="match status" value="1"/>
</dbReference>
<comment type="caution">
    <text evidence="6">The sequence shown here is derived from an EMBL/GenBank/DDBJ whole genome shotgun (WGS) entry which is preliminary data.</text>
</comment>
<dbReference type="GO" id="GO:1901137">
    <property type="term" value="P:carbohydrate derivative biosynthetic process"/>
    <property type="evidence" value="ECO:0007669"/>
    <property type="project" value="UniProtKB-ARBA"/>
</dbReference>
<dbReference type="AlphaFoldDB" id="A0A4R5DUC3"/>